<dbReference type="PROSITE" id="PS51188">
    <property type="entry name" value="ZF_CR"/>
    <property type="match status" value="1"/>
</dbReference>
<reference evidence="11 12" key="1">
    <citation type="journal article" date="2016" name="Proc. Natl. Acad. Sci. U.S.A.">
        <title>Comparative genomics of biotechnologically important yeasts.</title>
        <authorList>
            <person name="Riley R."/>
            <person name="Haridas S."/>
            <person name="Wolfe K.H."/>
            <person name="Lopes M.R."/>
            <person name="Hittinger C.T."/>
            <person name="Goeker M."/>
            <person name="Salamov A.A."/>
            <person name="Wisecaver J.H."/>
            <person name="Long T.M."/>
            <person name="Calvey C.H."/>
            <person name="Aerts A.L."/>
            <person name="Barry K.W."/>
            <person name="Choi C."/>
            <person name="Clum A."/>
            <person name="Coughlan A.Y."/>
            <person name="Deshpande S."/>
            <person name="Douglass A.P."/>
            <person name="Hanson S.J."/>
            <person name="Klenk H.-P."/>
            <person name="LaButti K.M."/>
            <person name="Lapidus A."/>
            <person name="Lindquist E.A."/>
            <person name="Lipzen A.M."/>
            <person name="Meier-Kolthoff J.P."/>
            <person name="Ohm R.A."/>
            <person name="Otillar R.P."/>
            <person name="Pangilinan J.L."/>
            <person name="Peng Y."/>
            <person name="Rokas A."/>
            <person name="Rosa C.A."/>
            <person name="Scheuner C."/>
            <person name="Sibirny A.A."/>
            <person name="Slot J.C."/>
            <person name="Stielow J.B."/>
            <person name="Sun H."/>
            <person name="Kurtzman C.P."/>
            <person name="Blackwell M."/>
            <person name="Grigoriev I.V."/>
            <person name="Jeffries T.W."/>
        </authorList>
    </citation>
    <scope>NUCLEOTIDE SEQUENCE [LARGE SCALE GENOMIC DNA]</scope>
    <source>
        <strain evidence="11 12">NRRL Y-11557</strain>
    </source>
</reference>
<evidence type="ECO:0000256" key="2">
    <source>
        <dbReference type="ARBA" id="ARBA00022737"/>
    </source>
</evidence>
<dbReference type="PANTHER" id="PTHR43096">
    <property type="entry name" value="DNAJ HOMOLOG 1, MITOCHONDRIAL-RELATED"/>
    <property type="match status" value="1"/>
</dbReference>
<dbReference type="Gene3D" id="1.10.287.110">
    <property type="entry name" value="DnaJ domain"/>
    <property type="match status" value="1"/>
</dbReference>
<dbReference type="AlphaFoldDB" id="A0A1E3Q0A9"/>
<accession>A0A1E3Q0A9</accession>
<dbReference type="InterPro" id="IPR002939">
    <property type="entry name" value="DnaJ_C"/>
</dbReference>
<dbReference type="InterPro" id="IPR012724">
    <property type="entry name" value="DnaJ"/>
</dbReference>
<evidence type="ECO:0000313" key="11">
    <source>
        <dbReference type="EMBL" id="ODQ70602.1"/>
    </source>
</evidence>
<evidence type="ECO:0000256" key="5">
    <source>
        <dbReference type="ARBA" id="ARBA00023186"/>
    </source>
</evidence>
<dbReference type="FunFam" id="2.60.260.20:FF:000005">
    <property type="entry name" value="Chaperone protein dnaJ 1, mitochondrial"/>
    <property type="match status" value="1"/>
</dbReference>
<gene>
    <name evidence="11" type="ORF">LIPSTDRAFT_57571</name>
</gene>
<dbReference type="InterPro" id="IPR001305">
    <property type="entry name" value="HSP_DnaJ_Cys-rich_dom"/>
</dbReference>
<evidence type="ECO:0000256" key="1">
    <source>
        <dbReference type="ARBA" id="ARBA00022723"/>
    </source>
</evidence>
<evidence type="ECO:0000313" key="12">
    <source>
        <dbReference type="Proteomes" id="UP000094385"/>
    </source>
</evidence>
<keyword evidence="2" id="KW-0677">Repeat</keyword>
<dbReference type="SUPFAM" id="SSF57938">
    <property type="entry name" value="DnaJ/Hsp40 cysteine-rich domain"/>
    <property type="match status" value="1"/>
</dbReference>
<evidence type="ECO:0000259" key="10">
    <source>
        <dbReference type="PROSITE" id="PS51188"/>
    </source>
</evidence>
<evidence type="ECO:0000256" key="8">
    <source>
        <dbReference type="SAM" id="MobiDB-lite"/>
    </source>
</evidence>
<keyword evidence="5" id="KW-0143">Chaperone</keyword>
<protein>
    <recommendedName>
        <fullName evidence="6">DnaJ homolog 1, mitochondrial</fullName>
    </recommendedName>
</protein>
<dbReference type="InterPro" id="IPR018253">
    <property type="entry name" value="DnaJ_domain_CS"/>
</dbReference>
<keyword evidence="4 7" id="KW-0862">Zinc</keyword>
<dbReference type="PROSITE" id="PS00636">
    <property type="entry name" value="DNAJ_1"/>
    <property type="match status" value="1"/>
</dbReference>
<dbReference type="GO" id="GO:0005759">
    <property type="term" value="C:mitochondrial matrix"/>
    <property type="evidence" value="ECO:0007669"/>
    <property type="project" value="EnsemblFungi"/>
</dbReference>
<feature type="domain" description="CR-type" evidence="10">
    <location>
        <begin position="237"/>
        <end position="318"/>
    </location>
</feature>
<evidence type="ECO:0000256" key="7">
    <source>
        <dbReference type="PROSITE-ProRule" id="PRU00546"/>
    </source>
</evidence>
<dbReference type="GO" id="GO:0031072">
    <property type="term" value="F:heat shock protein binding"/>
    <property type="evidence" value="ECO:0007669"/>
    <property type="project" value="InterPro"/>
</dbReference>
<name>A0A1E3Q0A9_LIPST</name>
<dbReference type="FunFam" id="2.10.230.10:FF:000001">
    <property type="entry name" value="DnaJ subfamily A member 2"/>
    <property type="match status" value="1"/>
</dbReference>
<organism evidence="11 12">
    <name type="scientific">Lipomyces starkeyi NRRL Y-11557</name>
    <dbReference type="NCBI Taxonomy" id="675824"/>
    <lineage>
        <taxon>Eukaryota</taxon>
        <taxon>Fungi</taxon>
        <taxon>Dikarya</taxon>
        <taxon>Ascomycota</taxon>
        <taxon>Saccharomycotina</taxon>
        <taxon>Lipomycetes</taxon>
        <taxon>Lipomycetales</taxon>
        <taxon>Lipomycetaceae</taxon>
        <taxon>Lipomyces</taxon>
    </lineage>
</organism>
<feature type="domain" description="J" evidence="9">
    <location>
        <begin position="86"/>
        <end position="150"/>
    </location>
</feature>
<dbReference type="InterPro" id="IPR008971">
    <property type="entry name" value="HSP40/DnaJ_pept-bd"/>
</dbReference>
<dbReference type="CDD" id="cd06257">
    <property type="entry name" value="DnaJ"/>
    <property type="match status" value="1"/>
</dbReference>
<evidence type="ECO:0000256" key="6">
    <source>
        <dbReference type="ARBA" id="ARBA00072890"/>
    </source>
</evidence>
<dbReference type="SUPFAM" id="SSF49493">
    <property type="entry name" value="HSP40/DnaJ peptide-binding domain"/>
    <property type="match status" value="2"/>
</dbReference>
<dbReference type="STRING" id="675824.A0A1E3Q0A9"/>
<dbReference type="OrthoDB" id="10256793at2759"/>
<dbReference type="Pfam" id="PF00684">
    <property type="entry name" value="DnaJ_CXXCXGXG"/>
    <property type="match status" value="1"/>
</dbReference>
<evidence type="ECO:0000256" key="4">
    <source>
        <dbReference type="ARBA" id="ARBA00022833"/>
    </source>
</evidence>
<evidence type="ECO:0000259" key="9">
    <source>
        <dbReference type="PROSITE" id="PS50076"/>
    </source>
</evidence>
<dbReference type="SUPFAM" id="SSF46565">
    <property type="entry name" value="Chaperone J-domain"/>
    <property type="match status" value="1"/>
</dbReference>
<sequence>MPFTVASTRATTVLRNQLKVHFTPCPYSVCASSRFSSTSKTRANPARPTVSPKPHSERKRSNSLPLYFQSRRSFHSSLLSLNGRSDPYGTLGISKNASDKEIKKAYYALAKKYHPDVNTEDGAEKKFHDIQDAYEILSNAEKKSQFDSFGPGAFGGADATGGGPGDAGGGPFNPFSNFSGFAGFGGGQAFDMEDLFSAFTGGSARGRGRRSRDTVQEFKGDDIEVLVSVSFMDAAKGISKDVSYNPLVACHTCSGTGLKTGHKRATCPKCRGTGTQVHMTDGGFAIGTTCNTCGGTGVFVDPKSACSTCHGEGILKTRRTTTVDIPPGIEDGMRLRVSGEGDAPPIQSDKNVRIHRGDLYVRVKVEPHAEFTRKGPHVFYTAEVPMTTAALGGKVRIPTLSGEADLTVPPATQSGMTVTMTGRGMPMLQRNQNGDMKVTFKVNTLRPTNAEQTRLLEMLADAFNDRSARRTQTNRDK</sequence>
<dbReference type="Pfam" id="PF01556">
    <property type="entry name" value="DnaJ_C"/>
    <property type="match status" value="1"/>
</dbReference>
<dbReference type="Gene3D" id="2.10.230.10">
    <property type="entry name" value="Heat shock protein DnaJ, cysteine-rich domain"/>
    <property type="match status" value="1"/>
</dbReference>
<dbReference type="CDD" id="cd10719">
    <property type="entry name" value="DnaJ_zf"/>
    <property type="match status" value="1"/>
</dbReference>
<dbReference type="PRINTS" id="PR00625">
    <property type="entry name" value="JDOMAIN"/>
</dbReference>
<dbReference type="PANTHER" id="PTHR43096:SF52">
    <property type="entry name" value="DNAJ HOMOLOG 1, MITOCHONDRIAL-RELATED"/>
    <property type="match status" value="1"/>
</dbReference>
<dbReference type="SMART" id="SM00271">
    <property type="entry name" value="DnaJ"/>
    <property type="match status" value="1"/>
</dbReference>
<dbReference type="Gene3D" id="2.60.260.20">
    <property type="entry name" value="Urease metallochaperone UreE, N-terminal domain"/>
    <property type="match status" value="2"/>
</dbReference>
<dbReference type="InterPro" id="IPR036410">
    <property type="entry name" value="HSP_DnaJ_Cys-rich_dom_sf"/>
</dbReference>
<dbReference type="GO" id="GO:0006515">
    <property type="term" value="P:protein quality control for misfolded or incompletely synthesized proteins"/>
    <property type="evidence" value="ECO:0007669"/>
    <property type="project" value="EnsemblFungi"/>
</dbReference>
<keyword evidence="12" id="KW-1185">Reference proteome</keyword>
<dbReference type="GO" id="GO:0005524">
    <property type="term" value="F:ATP binding"/>
    <property type="evidence" value="ECO:0007669"/>
    <property type="project" value="InterPro"/>
</dbReference>
<keyword evidence="1 7" id="KW-0479">Metal-binding</keyword>
<keyword evidence="3 7" id="KW-0863">Zinc-finger</keyword>
<dbReference type="GO" id="GO:0009408">
    <property type="term" value="P:response to heat"/>
    <property type="evidence" value="ECO:0007669"/>
    <property type="project" value="EnsemblFungi"/>
</dbReference>
<feature type="region of interest" description="Disordered" evidence="8">
    <location>
        <begin position="38"/>
        <end position="65"/>
    </location>
</feature>
<dbReference type="Proteomes" id="UP000094385">
    <property type="component" value="Unassembled WGS sequence"/>
</dbReference>
<dbReference type="GO" id="GO:0051082">
    <property type="term" value="F:unfolded protein binding"/>
    <property type="evidence" value="ECO:0007669"/>
    <property type="project" value="EnsemblFungi"/>
</dbReference>
<dbReference type="GO" id="GO:0042026">
    <property type="term" value="P:protein refolding"/>
    <property type="evidence" value="ECO:0007669"/>
    <property type="project" value="EnsemblFungi"/>
</dbReference>
<dbReference type="InterPro" id="IPR001623">
    <property type="entry name" value="DnaJ_domain"/>
</dbReference>
<dbReference type="EMBL" id="KV454300">
    <property type="protein sequence ID" value="ODQ70602.1"/>
    <property type="molecule type" value="Genomic_DNA"/>
</dbReference>
<dbReference type="GO" id="GO:0006458">
    <property type="term" value="P:'de novo' protein folding"/>
    <property type="evidence" value="ECO:0007669"/>
    <property type="project" value="EnsemblFungi"/>
</dbReference>
<dbReference type="InterPro" id="IPR036869">
    <property type="entry name" value="J_dom_sf"/>
</dbReference>
<dbReference type="HAMAP" id="MF_01152">
    <property type="entry name" value="DnaJ"/>
    <property type="match status" value="1"/>
</dbReference>
<dbReference type="Pfam" id="PF00226">
    <property type="entry name" value="DnaJ"/>
    <property type="match status" value="1"/>
</dbReference>
<feature type="zinc finger region" description="CR-type" evidence="7">
    <location>
        <begin position="237"/>
        <end position="318"/>
    </location>
</feature>
<dbReference type="CDD" id="cd10747">
    <property type="entry name" value="DnaJ_C"/>
    <property type="match status" value="1"/>
</dbReference>
<proteinExistence type="inferred from homology"/>
<evidence type="ECO:0000256" key="3">
    <source>
        <dbReference type="ARBA" id="ARBA00022771"/>
    </source>
</evidence>
<dbReference type="GO" id="GO:0008270">
    <property type="term" value="F:zinc ion binding"/>
    <property type="evidence" value="ECO:0007669"/>
    <property type="project" value="UniProtKB-KW"/>
</dbReference>
<dbReference type="GO" id="GO:0001671">
    <property type="term" value="F:ATPase activator activity"/>
    <property type="evidence" value="ECO:0007669"/>
    <property type="project" value="EnsemblFungi"/>
</dbReference>
<dbReference type="PROSITE" id="PS50076">
    <property type="entry name" value="DNAJ_2"/>
    <property type="match status" value="1"/>
</dbReference>